<dbReference type="GO" id="GO:0061630">
    <property type="term" value="F:ubiquitin protein ligase activity"/>
    <property type="evidence" value="ECO:0007669"/>
    <property type="project" value="UniProtKB-EC"/>
</dbReference>
<dbReference type="EC" id="2.3.2.27" evidence="8"/>
<evidence type="ECO:0000256" key="8">
    <source>
        <dbReference type="PIRNR" id="PIRNR007860"/>
    </source>
</evidence>
<accession>A0AAF0XZH0</accession>
<dbReference type="Pfam" id="PF23341">
    <property type="entry name" value="PEP5_VPS11_N"/>
    <property type="match status" value="1"/>
</dbReference>
<keyword evidence="8" id="KW-0833">Ubl conjugation pathway</keyword>
<comment type="similarity">
    <text evidence="8">Belongs to the VPS11 family.</text>
</comment>
<dbReference type="Proteomes" id="UP000827549">
    <property type="component" value="Chromosome 1"/>
</dbReference>
<dbReference type="Gene3D" id="1.25.40.10">
    <property type="entry name" value="Tetratricopeptide repeat domain"/>
    <property type="match status" value="1"/>
</dbReference>
<evidence type="ECO:0000313" key="13">
    <source>
        <dbReference type="EMBL" id="WOO76777.1"/>
    </source>
</evidence>
<keyword evidence="5" id="KW-0862">Zinc</keyword>
<dbReference type="InterPro" id="IPR024763">
    <property type="entry name" value="VPS11_C"/>
</dbReference>
<keyword evidence="7 8" id="KW-0472">Membrane</keyword>
<dbReference type="InterPro" id="IPR013083">
    <property type="entry name" value="Znf_RING/FYVE/PHD"/>
</dbReference>
<sequence>MAGPSRGPETVSALQWRQFNFFDLESVKDIEDLGQSPRTLRDLTPPILITPTSPASPLAPAIIVASGNTITILDRHFAPERTFTAWEGSGRATAVVEAGGLLLAVGEEEGSRQPTLKVWDLTRDEKKKAGGGPAWVPILVRNAKIQHASGRPHPVSAVALTSNLSHLAVGLGDGTVLLFRHLLQSITASPTALTSLPKARVVLEPNDRNPEAVTGLGFREETGAAGGGSPTASTASALFIVTTNRVLTAPVSAKGGETRVLDETGAGLGCSVMDGSRSELIVARDDAIYLYSPEGRGACYAYEGSKSFISVFKHNLIIISPPSGSSAARRVTRTPGDNGSADIAKITIFDLNSKLIAYTGIFRNGVKVLFNQWNSIFVLEGNGQLSKLEENSTASKLEAMYKRNLYTLALSLAKSQGVDDAELAQVHKLYGDYLYGKGDFDAAMDQFIKTLGFLQPSYVIRKFLDAQRIDNLTTYLQELHSRGLANPDHTTLLLNCYTKTSDKARLDTFIKTEARRTQAGGSKEVLPFDLDTAIRVCRQASFFEHATYLAKKYGRHEEYLRIQIEDAEEYKDALKYLRSLGPEACEKNLLRYGRSLLQHEPEATTDLLIDLCSGNLGKKVTHSQVHGTGNKTVNGSGPAVLSYLGVNRLLGGGQSPAATQPGDAPVPAGDANGASAAPNGHQSPVVESPAEEDGVSYIPPSPRQFFAHFVDHHDLFVHYLEDVALLLWNQKVDSTPPARSGPVPHRDTDAAAALSEALADQRAVWNTLLELYLASTKSEDSTIAATARAKALSLLASSSTIPYDAMHALVLCSMAGFTDGLVGLWESMGMYEDVLRYWMEKDKASPEGDAASNGSAGPAPSDEVLRYLDLYGEGNPSLYPLVLRYLTSSSALLSRHQDKLPDILETIDAERIMPPLAVVQLLSRNGVASVGTVKDWLRAKIEETGEEIEADKALVESYRTETAAKEKQIGSLTSTSQPEVFQVTQCAACNGQLTLPAVHFMCKHSYHQRCLSDSDPECILCSQQHATVREIRRNQTRLADRHDLFISEVRDSDDGFGVVAGAFGRGLFEKPVVEE</sequence>
<dbReference type="SUPFAM" id="SSF48371">
    <property type="entry name" value="ARM repeat"/>
    <property type="match status" value="1"/>
</dbReference>
<evidence type="ECO:0000259" key="12">
    <source>
        <dbReference type="Pfam" id="PF23341"/>
    </source>
</evidence>
<dbReference type="GO" id="GO:0007032">
    <property type="term" value="P:endosome organization"/>
    <property type="evidence" value="ECO:0007669"/>
    <property type="project" value="TreeGrafter"/>
</dbReference>
<keyword evidence="2 8" id="KW-0813">Transport</keyword>
<dbReference type="InterPro" id="IPR016528">
    <property type="entry name" value="VPS11"/>
</dbReference>
<dbReference type="Gene3D" id="3.30.40.10">
    <property type="entry name" value="Zinc/RING finger domain, C3HC4 (zinc finger)"/>
    <property type="match status" value="1"/>
</dbReference>
<evidence type="ECO:0000256" key="1">
    <source>
        <dbReference type="ARBA" id="ARBA00004184"/>
    </source>
</evidence>
<comment type="subcellular location">
    <subcellularLocation>
        <location evidence="1">Endomembrane system</location>
        <topology evidence="1">Peripheral membrane protein</topology>
    </subcellularLocation>
    <subcellularLocation>
        <location evidence="8">Vacuole membrane</location>
        <topology evidence="8">Peripheral membrane protein</topology>
        <orientation evidence="8">Cytoplasmic side</orientation>
    </subcellularLocation>
</comment>
<protein>
    <recommendedName>
        <fullName evidence="8">E3 ubiquitin-protein ligase PEP5</fullName>
        <ecNumber evidence="8">2.3.2.27</ecNumber>
    </recommendedName>
</protein>
<dbReference type="Pfam" id="PF12451">
    <property type="entry name" value="VPS11_C"/>
    <property type="match status" value="1"/>
</dbReference>
<name>A0AAF0XZH0_9TREE</name>
<evidence type="ECO:0000256" key="4">
    <source>
        <dbReference type="ARBA" id="ARBA00022771"/>
    </source>
</evidence>
<evidence type="ECO:0000256" key="3">
    <source>
        <dbReference type="ARBA" id="ARBA00022723"/>
    </source>
</evidence>
<evidence type="ECO:0000256" key="7">
    <source>
        <dbReference type="ARBA" id="ARBA00023136"/>
    </source>
</evidence>
<evidence type="ECO:0000256" key="2">
    <source>
        <dbReference type="ARBA" id="ARBA00022448"/>
    </source>
</evidence>
<dbReference type="AlphaFoldDB" id="A0AAF0XZH0"/>
<proteinExistence type="inferred from homology"/>
<dbReference type="SUPFAM" id="SSF50978">
    <property type="entry name" value="WD40 repeat-like"/>
    <property type="match status" value="1"/>
</dbReference>
<dbReference type="GeneID" id="87803654"/>
<keyword evidence="8" id="KW-0926">Vacuole</keyword>
<dbReference type="GO" id="GO:0000329">
    <property type="term" value="C:fungal-type vacuole membrane"/>
    <property type="evidence" value="ECO:0007669"/>
    <property type="project" value="UniProtKB-UniRule"/>
</dbReference>
<feature type="repeat" description="CHCR" evidence="9">
    <location>
        <begin position="447"/>
        <end position="605"/>
    </location>
</feature>
<keyword evidence="3" id="KW-0479">Metal-binding</keyword>
<comment type="catalytic activity">
    <reaction evidence="8">
        <text>S-ubiquitinyl-[E2 ubiquitin-conjugating enzyme]-L-cysteine + [acceptor protein]-L-lysine = [E2 ubiquitin-conjugating enzyme]-L-cysteine + N(6)-ubiquitinyl-[acceptor protein]-L-lysine.</text>
        <dbReference type="EC" id="2.3.2.27"/>
    </reaction>
</comment>
<evidence type="ECO:0000256" key="10">
    <source>
        <dbReference type="SAM" id="MobiDB-lite"/>
    </source>
</evidence>
<dbReference type="GO" id="GO:0008270">
    <property type="term" value="F:zinc ion binding"/>
    <property type="evidence" value="ECO:0007669"/>
    <property type="project" value="UniProtKB-KW"/>
</dbReference>
<dbReference type="GO" id="GO:0007033">
    <property type="term" value="P:vacuole organization"/>
    <property type="evidence" value="ECO:0007669"/>
    <property type="project" value="TreeGrafter"/>
</dbReference>
<feature type="region of interest" description="Disordered" evidence="10">
    <location>
        <begin position="652"/>
        <end position="696"/>
    </location>
</feature>
<dbReference type="RefSeq" id="XP_062622809.1">
    <property type="nucleotide sequence ID" value="XM_062766825.1"/>
</dbReference>
<dbReference type="PROSITE" id="PS50236">
    <property type="entry name" value="CHCR"/>
    <property type="match status" value="1"/>
</dbReference>
<dbReference type="GO" id="GO:0048284">
    <property type="term" value="P:organelle fusion"/>
    <property type="evidence" value="ECO:0007669"/>
    <property type="project" value="TreeGrafter"/>
</dbReference>
<dbReference type="Pfam" id="PF23356">
    <property type="entry name" value="TPR_PEP5_VPS11"/>
    <property type="match status" value="2"/>
</dbReference>
<dbReference type="GO" id="GO:0006886">
    <property type="term" value="P:intracellular protein transport"/>
    <property type="evidence" value="ECO:0007669"/>
    <property type="project" value="UniProtKB-UniRule"/>
</dbReference>
<dbReference type="InterPro" id="IPR016024">
    <property type="entry name" value="ARM-type_fold"/>
</dbReference>
<evidence type="ECO:0000256" key="5">
    <source>
        <dbReference type="ARBA" id="ARBA00022833"/>
    </source>
</evidence>
<dbReference type="GO" id="GO:0006904">
    <property type="term" value="P:vesicle docking involved in exocytosis"/>
    <property type="evidence" value="ECO:0007669"/>
    <property type="project" value="TreeGrafter"/>
</dbReference>
<dbReference type="PANTHER" id="PTHR23323">
    <property type="entry name" value="VACUOLAR PROTEIN SORTING-ASSOCIATED PROTEIN"/>
    <property type="match status" value="1"/>
</dbReference>
<dbReference type="InterPro" id="IPR011990">
    <property type="entry name" value="TPR-like_helical_dom_sf"/>
</dbReference>
<evidence type="ECO:0000313" key="14">
    <source>
        <dbReference type="Proteomes" id="UP000827549"/>
    </source>
</evidence>
<keyword evidence="6 8" id="KW-0653">Protein transport</keyword>
<feature type="domain" description="PEP5/VPS11 N-terminal" evidence="12">
    <location>
        <begin position="16"/>
        <end position="390"/>
    </location>
</feature>
<dbReference type="GO" id="GO:0033263">
    <property type="term" value="C:CORVET complex"/>
    <property type="evidence" value="ECO:0007669"/>
    <property type="project" value="UniProtKB-UniRule"/>
</dbReference>
<dbReference type="InterPro" id="IPR057307">
    <property type="entry name" value="PEP5_VPS11_N"/>
</dbReference>
<dbReference type="InterPro" id="IPR000547">
    <property type="entry name" value="Clathrin_H-chain/VPS_repeat"/>
</dbReference>
<feature type="domain" description="Vacuolar protein sorting protein 11 C-terminal" evidence="11">
    <location>
        <begin position="1025"/>
        <end position="1069"/>
    </location>
</feature>
<reference evidence="13" key="1">
    <citation type="submission" date="2023-10" db="EMBL/GenBank/DDBJ databases">
        <authorList>
            <person name="Noh H."/>
        </authorList>
    </citation>
    <scope>NUCLEOTIDE SEQUENCE</scope>
    <source>
        <strain evidence="13">DUCC4014</strain>
    </source>
</reference>
<dbReference type="InterPro" id="IPR057308">
    <property type="entry name" value="CHCR_PEP5_VPS11"/>
</dbReference>
<evidence type="ECO:0000256" key="9">
    <source>
        <dbReference type="PROSITE-ProRule" id="PRU01006"/>
    </source>
</evidence>
<dbReference type="GO" id="GO:0030897">
    <property type="term" value="C:HOPS complex"/>
    <property type="evidence" value="ECO:0007669"/>
    <property type="project" value="UniProtKB-UniRule"/>
</dbReference>
<keyword evidence="14" id="KW-1185">Reference proteome</keyword>
<dbReference type="InterPro" id="IPR036322">
    <property type="entry name" value="WD40_repeat_dom_sf"/>
</dbReference>
<dbReference type="PANTHER" id="PTHR23323:SF24">
    <property type="entry name" value="VACUOLAR PROTEIN SORTING-ASSOCIATED PROTEIN 11 HOMOLOG"/>
    <property type="match status" value="1"/>
</dbReference>
<dbReference type="CDD" id="cd16688">
    <property type="entry name" value="RING-H2_Vps11"/>
    <property type="match status" value="1"/>
</dbReference>
<dbReference type="PIRSF" id="PIRSF007860">
    <property type="entry name" value="VPS11"/>
    <property type="match status" value="1"/>
</dbReference>
<gene>
    <name evidence="13" type="primary">Vps11</name>
    <name evidence="13" type="ORF">LOC62_01G000395</name>
</gene>
<organism evidence="13 14">
    <name type="scientific">Vanrija pseudolonga</name>
    <dbReference type="NCBI Taxonomy" id="143232"/>
    <lineage>
        <taxon>Eukaryota</taxon>
        <taxon>Fungi</taxon>
        <taxon>Dikarya</taxon>
        <taxon>Basidiomycota</taxon>
        <taxon>Agaricomycotina</taxon>
        <taxon>Tremellomycetes</taxon>
        <taxon>Trichosporonales</taxon>
        <taxon>Trichosporonaceae</taxon>
        <taxon>Vanrija</taxon>
    </lineage>
</organism>
<evidence type="ECO:0000259" key="11">
    <source>
        <dbReference type="Pfam" id="PF12451"/>
    </source>
</evidence>
<evidence type="ECO:0000256" key="6">
    <source>
        <dbReference type="ARBA" id="ARBA00022927"/>
    </source>
</evidence>
<comment type="subunit">
    <text evidence="8">Component of the homotypic vacuole fusion and vacuole protein sorting (HOPS) complex. Component of the class C core vacuole/endosome tethering (CORVET) complex.</text>
</comment>
<dbReference type="GO" id="GO:0030674">
    <property type="term" value="F:protein-macromolecule adaptor activity"/>
    <property type="evidence" value="ECO:0007669"/>
    <property type="project" value="TreeGrafter"/>
</dbReference>
<dbReference type="EMBL" id="CP086714">
    <property type="protein sequence ID" value="WOO76777.1"/>
    <property type="molecule type" value="Genomic_DNA"/>
</dbReference>
<keyword evidence="4" id="KW-0863">Zinc-finger</keyword>
<keyword evidence="8" id="KW-0808">Transferase</keyword>